<keyword evidence="2" id="KW-0472">Membrane</keyword>
<keyword evidence="3" id="KW-0732">Signal</keyword>
<sequence>MNLTIPRLNLLFLLVWILLLVITYLNSYDDPSSIFYSEAASYQQRYSKTRAREADSFLANPPPKPPPPPSPEDKESKFLCIGIPSINRTTQSFLKHTIGTLLDTLTPEERGGIHLVVLLADRPATKHSAYGEGWLEKVVDEVLVYDDPPASDEGKVYKKVPFELVEGRERGTTRVENMRLDHSLLVEACMNQGAEYFVLVEDDIVAGRDWLERLKRGLGYVEGVSENRGEEWLYLRLFYSELLMGWNSEEWRTYLGWSCAVYATVLIGFLIIRSRRWCCFGKLGRGNADLYRYATAMGFGLWLPALIALYFLSGRVSTSRVNPFTWTSHGVREMMNYGCCAQGLLFPKRQLPGVFKLMRYPPYRFPGDMILEGYAGDHGLKKWALDPSVFQHVGFTESSAGPRRAEVWNFSFERMHPKGWLWGGS</sequence>
<dbReference type="GO" id="GO:0000139">
    <property type="term" value="C:Golgi membrane"/>
    <property type="evidence" value="ECO:0007669"/>
    <property type="project" value="InterPro"/>
</dbReference>
<evidence type="ECO:0000313" key="4">
    <source>
        <dbReference type="EMBL" id="KAK4178453.1"/>
    </source>
</evidence>
<feature type="signal peptide" evidence="3">
    <location>
        <begin position="1"/>
        <end position="27"/>
    </location>
</feature>
<feature type="chain" id="PRO_5043045615" evidence="3">
    <location>
        <begin position="28"/>
        <end position="425"/>
    </location>
</feature>
<evidence type="ECO:0000256" key="1">
    <source>
        <dbReference type="SAM" id="MobiDB-lite"/>
    </source>
</evidence>
<dbReference type="EMBL" id="MU866138">
    <property type="protein sequence ID" value="KAK4178453.1"/>
    <property type="molecule type" value="Genomic_DNA"/>
</dbReference>
<feature type="region of interest" description="Disordered" evidence="1">
    <location>
        <begin position="53"/>
        <end position="74"/>
    </location>
</feature>
<evidence type="ECO:0000256" key="3">
    <source>
        <dbReference type="SAM" id="SignalP"/>
    </source>
</evidence>
<keyword evidence="2" id="KW-1133">Transmembrane helix</keyword>
<dbReference type="Proteomes" id="UP001302321">
    <property type="component" value="Unassembled WGS sequence"/>
</dbReference>
<protein>
    <submittedName>
        <fullName evidence="4">Glycosyltransferase</fullName>
    </submittedName>
</protein>
<dbReference type="GO" id="GO:0016757">
    <property type="term" value="F:glycosyltransferase activity"/>
    <property type="evidence" value="ECO:0007669"/>
    <property type="project" value="InterPro"/>
</dbReference>
<feature type="transmembrane region" description="Helical" evidence="2">
    <location>
        <begin position="254"/>
        <end position="272"/>
    </location>
</feature>
<reference evidence="4" key="1">
    <citation type="journal article" date="2023" name="Mol. Phylogenet. Evol.">
        <title>Genome-scale phylogeny and comparative genomics of the fungal order Sordariales.</title>
        <authorList>
            <person name="Hensen N."/>
            <person name="Bonometti L."/>
            <person name="Westerberg I."/>
            <person name="Brannstrom I.O."/>
            <person name="Guillou S."/>
            <person name="Cros-Aarteil S."/>
            <person name="Calhoun S."/>
            <person name="Haridas S."/>
            <person name="Kuo A."/>
            <person name="Mondo S."/>
            <person name="Pangilinan J."/>
            <person name="Riley R."/>
            <person name="LaButti K."/>
            <person name="Andreopoulos B."/>
            <person name="Lipzen A."/>
            <person name="Chen C."/>
            <person name="Yan M."/>
            <person name="Daum C."/>
            <person name="Ng V."/>
            <person name="Clum A."/>
            <person name="Steindorff A."/>
            <person name="Ohm R.A."/>
            <person name="Martin F."/>
            <person name="Silar P."/>
            <person name="Natvig D.O."/>
            <person name="Lalanne C."/>
            <person name="Gautier V."/>
            <person name="Ament-Velasquez S.L."/>
            <person name="Kruys A."/>
            <person name="Hutchinson M.I."/>
            <person name="Powell A.J."/>
            <person name="Barry K."/>
            <person name="Miller A.N."/>
            <person name="Grigoriev I.V."/>
            <person name="Debuchy R."/>
            <person name="Gladieux P."/>
            <person name="Hiltunen Thoren M."/>
            <person name="Johannesson H."/>
        </authorList>
    </citation>
    <scope>NUCLEOTIDE SEQUENCE</scope>
    <source>
        <strain evidence="4">CBS 892.96</strain>
    </source>
</reference>
<gene>
    <name evidence="4" type="ORF">QBC36DRAFT_182613</name>
</gene>
<keyword evidence="5" id="KW-1185">Reference proteome</keyword>
<name>A0AAN6WBB1_9PEZI</name>
<feature type="compositionally biased region" description="Pro residues" evidence="1">
    <location>
        <begin position="60"/>
        <end position="70"/>
    </location>
</feature>
<evidence type="ECO:0000313" key="5">
    <source>
        <dbReference type="Proteomes" id="UP001302321"/>
    </source>
</evidence>
<dbReference type="GO" id="GO:0006506">
    <property type="term" value="P:GPI anchor biosynthetic process"/>
    <property type="evidence" value="ECO:0007669"/>
    <property type="project" value="InterPro"/>
</dbReference>
<dbReference type="PANTHER" id="PTHR31410">
    <property type="entry name" value="TRANSMEMBRANE PROTEIN 246"/>
    <property type="match status" value="1"/>
</dbReference>
<organism evidence="4 5">
    <name type="scientific">Triangularia setosa</name>
    <dbReference type="NCBI Taxonomy" id="2587417"/>
    <lineage>
        <taxon>Eukaryota</taxon>
        <taxon>Fungi</taxon>
        <taxon>Dikarya</taxon>
        <taxon>Ascomycota</taxon>
        <taxon>Pezizomycotina</taxon>
        <taxon>Sordariomycetes</taxon>
        <taxon>Sordariomycetidae</taxon>
        <taxon>Sordariales</taxon>
        <taxon>Podosporaceae</taxon>
        <taxon>Triangularia</taxon>
    </lineage>
</organism>
<reference evidence="4" key="2">
    <citation type="submission" date="2023-05" db="EMBL/GenBank/DDBJ databases">
        <authorList>
            <consortium name="Lawrence Berkeley National Laboratory"/>
            <person name="Steindorff A."/>
            <person name="Hensen N."/>
            <person name="Bonometti L."/>
            <person name="Westerberg I."/>
            <person name="Brannstrom I.O."/>
            <person name="Guillou S."/>
            <person name="Cros-Aarteil S."/>
            <person name="Calhoun S."/>
            <person name="Haridas S."/>
            <person name="Kuo A."/>
            <person name="Mondo S."/>
            <person name="Pangilinan J."/>
            <person name="Riley R."/>
            <person name="Labutti K."/>
            <person name="Andreopoulos B."/>
            <person name="Lipzen A."/>
            <person name="Chen C."/>
            <person name="Yanf M."/>
            <person name="Daum C."/>
            <person name="Ng V."/>
            <person name="Clum A."/>
            <person name="Ohm R."/>
            <person name="Martin F."/>
            <person name="Silar P."/>
            <person name="Natvig D."/>
            <person name="Lalanne C."/>
            <person name="Gautier V."/>
            <person name="Ament-Velasquez S.L."/>
            <person name="Kruys A."/>
            <person name="Hutchinson M.I."/>
            <person name="Powell A.J."/>
            <person name="Barry K."/>
            <person name="Miller A.N."/>
            <person name="Grigoriev I.V."/>
            <person name="Debuchy R."/>
            <person name="Gladieux P."/>
            <person name="Thoren M.H."/>
            <person name="Johannesson H."/>
        </authorList>
    </citation>
    <scope>NUCLEOTIDE SEQUENCE</scope>
    <source>
        <strain evidence="4">CBS 892.96</strain>
    </source>
</reference>
<dbReference type="AlphaFoldDB" id="A0AAN6WBB1"/>
<dbReference type="CDD" id="cd22189">
    <property type="entry name" value="PGAP4-like_fungal"/>
    <property type="match status" value="1"/>
</dbReference>
<keyword evidence="2" id="KW-0812">Transmembrane</keyword>
<accession>A0AAN6WBB1</accession>
<dbReference type="PANTHER" id="PTHR31410:SF1">
    <property type="entry name" value="POST-GPI ATTACHMENT TO PROTEINS FACTOR 4"/>
    <property type="match status" value="1"/>
</dbReference>
<evidence type="ECO:0000256" key="2">
    <source>
        <dbReference type="SAM" id="Phobius"/>
    </source>
</evidence>
<comment type="caution">
    <text evidence="4">The sequence shown here is derived from an EMBL/GenBank/DDBJ whole genome shotgun (WGS) entry which is preliminary data.</text>
</comment>
<feature type="transmembrane region" description="Helical" evidence="2">
    <location>
        <begin position="293"/>
        <end position="312"/>
    </location>
</feature>
<proteinExistence type="predicted"/>
<dbReference type="InterPro" id="IPR029675">
    <property type="entry name" value="PGAP4"/>
</dbReference>